<dbReference type="AlphaFoldDB" id="A0A1G9XFQ1"/>
<gene>
    <name evidence="1" type="ORF">SAMN04488137_2768</name>
</gene>
<sequence>MKPGNQQLCMVLISAEQYVLKDESRRCKLRPLLLEGVFFIGS</sequence>
<evidence type="ECO:0000313" key="2">
    <source>
        <dbReference type="Proteomes" id="UP000199544"/>
    </source>
</evidence>
<evidence type="ECO:0000313" key="1">
    <source>
        <dbReference type="EMBL" id="SDM95558.1"/>
    </source>
</evidence>
<name>A0A1G9XFQ1_9BACL</name>
<proteinExistence type="predicted"/>
<accession>A0A1G9XFQ1</accession>
<dbReference type="STRING" id="459525.SAMN04488137_2768"/>
<protein>
    <submittedName>
        <fullName evidence="1">Uncharacterized protein</fullName>
    </submittedName>
</protein>
<reference evidence="2" key="1">
    <citation type="submission" date="2016-10" db="EMBL/GenBank/DDBJ databases">
        <authorList>
            <person name="Varghese N."/>
            <person name="Submissions S."/>
        </authorList>
    </citation>
    <scope>NUCLEOTIDE SEQUENCE [LARGE SCALE GENOMIC DNA]</scope>
    <source>
        <strain evidence="2">CGMCC 1.6854</strain>
    </source>
</reference>
<dbReference type="Proteomes" id="UP000199544">
    <property type="component" value="Unassembled WGS sequence"/>
</dbReference>
<organism evidence="1 2">
    <name type="scientific">Fictibacillus solisalsi</name>
    <dbReference type="NCBI Taxonomy" id="459525"/>
    <lineage>
        <taxon>Bacteria</taxon>
        <taxon>Bacillati</taxon>
        <taxon>Bacillota</taxon>
        <taxon>Bacilli</taxon>
        <taxon>Bacillales</taxon>
        <taxon>Fictibacillaceae</taxon>
        <taxon>Fictibacillus</taxon>
    </lineage>
</organism>
<keyword evidence="2" id="KW-1185">Reference proteome</keyword>
<dbReference type="EMBL" id="FNHW01000001">
    <property type="protein sequence ID" value="SDM95558.1"/>
    <property type="molecule type" value="Genomic_DNA"/>
</dbReference>